<evidence type="ECO:0000256" key="4">
    <source>
        <dbReference type="ARBA" id="ARBA00023242"/>
    </source>
</evidence>
<evidence type="ECO:0008006" key="8">
    <source>
        <dbReference type="Google" id="ProtNLM"/>
    </source>
</evidence>
<dbReference type="SMART" id="SM01371">
    <property type="entry name" value="TFIIA"/>
    <property type="match status" value="1"/>
</dbReference>
<dbReference type="CDD" id="cd07976">
    <property type="entry name" value="TFIIA_alpha_beta_like"/>
    <property type="match status" value="1"/>
</dbReference>
<dbReference type="SUPFAM" id="SSF47396">
    <property type="entry name" value="Transcription factor IIA (TFIIA), alpha-helical domain"/>
    <property type="match status" value="1"/>
</dbReference>
<dbReference type="InterPro" id="IPR004855">
    <property type="entry name" value="TFIIA_asu/bsu"/>
</dbReference>
<sequence length="256" mass="28283">MSNQLVPSVYTYVIDEVCEKVAPTFAEMGVGQNVLAELRQTWKRKIASMRVADFDFKESFDDGYGVYDGAGGQYGTEYYGGDHNDSSFAAAANLAALASGVGGDGTAPDSYHIPQNDGAGDEAQAETSKVVETAQPSQREIDELVQRLWQERHRAEGEAAEEQGRGSLAKQRIRQLDGVDDDDDEEDEDDNEDGIGSDLDDEDSEDETADVSHIILCQYEKVNRVKNKWKCTLKDGIITVNGRDYVFNKAQGDFEW</sequence>
<dbReference type="FunCoup" id="A0A0L0HIR9">
    <property type="interactions" value="422"/>
</dbReference>
<dbReference type="EMBL" id="KQ257455">
    <property type="protein sequence ID" value="KND00719.1"/>
    <property type="molecule type" value="Genomic_DNA"/>
</dbReference>
<protein>
    <recommendedName>
        <fullName evidence="8">Transcription factor IIA, alpha/beta subunit</fullName>
    </recommendedName>
</protein>
<dbReference type="Gene3D" id="1.10.287.100">
    <property type="match status" value="1"/>
</dbReference>
<reference evidence="6 7" key="1">
    <citation type="submission" date="2009-08" db="EMBL/GenBank/DDBJ databases">
        <title>The Genome Sequence of Spizellomyces punctatus strain DAOM BR117.</title>
        <authorList>
            <consortium name="The Broad Institute Genome Sequencing Platform"/>
            <person name="Russ C."/>
            <person name="Cuomo C."/>
            <person name="Shea T."/>
            <person name="Young S.K."/>
            <person name="Zeng Q."/>
            <person name="Koehrsen M."/>
            <person name="Haas B."/>
            <person name="Borodovsky M."/>
            <person name="Guigo R."/>
            <person name="Alvarado L."/>
            <person name="Berlin A."/>
            <person name="Bochicchio J."/>
            <person name="Borenstein D."/>
            <person name="Chapman S."/>
            <person name="Chen Z."/>
            <person name="Engels R."/>
            <person name="Freedman E."/>
            <person name="Gellesch M."/>
            <person name="Goldberg J."/>
            <person name="Griggs A."/>
            <person name="Gujja S."/>
            <person name="Heiman D."/>
            <person name="Hepburn T."/>
            <person name="Howarth C."/>
            <person name="Jen D."/>
            <person name="Larson L."/>
            <person name="Lewis B."/>
            <person name="Mehta T."/>
            <person name="Park D."/>
            <person name="Pearson M."/>
            <person name="Roberts A."/>
            <person name="Saif S."/>
            <person name="Shenoy N."/>
            <person name="Sisk P."/>
            <person name="Stolte C."/>
            <person name="Sykes S."/>
            <person name="Thomson T."/>
            <person name="Walk T."/>
            <person name="White J."/>
            <person name="Yandava C."/>
            <person name="Burger G."/>
            <person name="Gray M.W."/>
            <person name="Holland P.W.H."/>
            <person name="King N."/>
            <person name="Lang F.B.F."/>
            <person name="Roger A.J."/>
            <person name="Ruiz-Trillo I."/>
            <person name="Lander E."/>
            <person name="Nusbaum C."/>
        </authorList>
    </citation>
    <scope>NUCLEOTIDE SEQUENCE [LARGE SCALE GENOMIC DNA]</scope>
    <source>
        <strain evidence="6 7">DAOM BR117</strain>
    </source>
</reference>
<dbReference type="AlphaFoldDB" id="A0A0L0HIR9"/>
<feature type="region of interest" description="Disordered" evidence="5">
    <location>
        <begin position="153"/>
        <end position="207"/>
    </location>
</feature>
<keyword evidence="4" id="KW-0539">Nucleus</keyword>
<feature type="region of interest" description="Disordered" evidence="5">
    <location>
        <begin position="102"/>
        <end position="141"/>
    </location>
</feature>
<evidence type="ECO:0000313" key="6">
    <source>
        <dbReference type="EMBL" id="KND00719.1"/>
    </source>
</evidence>
<dbReference type="GeneID" id="27692277"/>
<dbReference type="PANTHER" id="PTHR12694">
    <property type="entry name" value="TRANSCRIPTION INITIATION FACTOR IIA SUBUNIT 1"/>
    <property type="match status" value="1"/>
</dbReference>
<dbReference type="SUPFAM" id="SSF50784">
    <property type="entry name" value="Transcription factor IIA (TFIIA), beta-barrel domain"/>
    <property type="match status" value="1"/>
</dbReference>
<dbReference type="RefSeq" id="XP_016608758.1">
    <property type="nucleotide sequence ID" value="XM_016757309.1"/>
</dbReference>
<dbReference type="InParanoid" id="A0A0L0HIR9"/>
<dbReference type="Pfam" id="PF03153">
    <property type="entry name" value="TFIIA"/>
    <property type="match status" value="2"/>
</dbReference>
<dbReference type="PANTHER" id="PTHR12694:SF8">
    <property type="entry name" value="TRANSCRIPTION INITIATION FACTOR IIA SUBUNIT 1"/>
    <property type="match status" value="1"/>
</dbReference>
<evidence type="ECO:0000313" key="7">
    <source>
        <dbReference type="Proteomes" id="UP000053201"/>
    </source>
</evidence>
<dbReference type="VEuPathDB" id="FungiDB:SPPG_09152"/>
<keyword evidence="7" id="KW-1185">Reference proteome</keyword>
<dbReference type="OrthoDB" id="6275927at2759"/>
<dbReference type="GO" id="GO:0006367">
    <property type="term" value="P:transcription initiation at RNA polymerase II promoter"/>
    <property type="evidence" value="ECO:0007669"/>
    <property type="project" value="InterPro"/>
</dbReference>
<comment type="subcellular location">
    <subcellularLocation>
        <location evidence="1">Nucleus</location>
    </subcellularLocation>
</comment>
<evidence type="ECO:0000256" key="1">
    <source>
        <dbReference type="ARBA" id="ARBA00004123"/>
    </source>
</evidence>
<dbReference type="InterPro" id="IPR009088">
    <property type="entry name" value="TFIIA_b-brl"/>
</dbReference>
<keyword evidence="3" id="KW-0804">Transcription</keyword>
<dbReference type="Proteomes" id="UP000053201">
    <property type="component" value="Unassembled WGS sequence"/>
</dbReference>
<dbReference type="GO" id="GO:0005672">
    <property type="term" value="C:transcription factor TFIIA complex"/>
    <property type="evidence" value="ECO:0007669"/>
    <property type="project" value="InterPro"/>
</dbReference>
<organism evidence="6 7">
    <name type="scientific">Spizellomyces punctatus (strain DAOM BR117)</name>
    <dbReference type="NCBI Taxonomy" id="645134"/>
    <lineage>
        <taxon>Eukaryota</taxon>
        <taxon>Fungi</taxon>
        <taxon>Fungi incertae sedis</taxon>
        <taxon>Chytridiomycota</taxon>
        <taxon>Chytridiomycota incertae sedis</taxon>
        <taxon>Chytridiomycetes</taxon>
        <taxon>Spizellomycetales</taxon>
        <taxon>Spizellomycetaceae</taxon>
        <taxon>Spizellomyces</taxon>
    </lineage>
</organism>
<dbReference type="FunFam" id="2.30.18.10:FF:000008">
    <property type="entry name" value="Transcription factor TFIIA complex large subunit"/>
    <property type="match status" value="1"/>
</dbReference>
<name>A0A0L0HIR9_SPIPD</name>
<evidence type="ECO:0000256" key="3">
    <source>
        <dbReference type="ARBA" id="ARBA00023163"/>
    </source>
</evidence>
<comment type="similarity">
    <text evidence="2">Belongs to the TFIIA subunit 1 family.</text>
</comment>
<dbReference type="OMA" id="NNVRQDF"/>
<dbReference type="Gene3D" id="2.30.18.10">
    <property type="entry name" value="Transcription factor IIA (TFIIA), beta-barrel domain"/>
    <property type="match status" value="1"/>
</dbReference>
<evidence type="ECO:0000256" key="5">
    <source>
        <dbReference type="SAM" id="MobiDB-lite"/>
    </source>
</evidence>
<feature type="compositionally biased region" description="Acidic residues" evidence="5">
    <location>
        <begin position="178"/>
        <end position="207"/>
    </location>
</feature>
<dbReference type="eggNOG" id="KOG2652">
    <property type="taxonomic scope" value="Eukaryota"/>
</dbReference>
<proteinExistence type="inferred from homology"/>
<dbReference type="STRING" id="645134.A0A0L0HIR9"/>
<evidence type="ECO:0000256" key="2">
    <source>
        <dbReference type="ARBA" id="ARBA00010059"/>
    </source>
</evidence>
<accession>A0A0L0HIR9</accession>
<gene>
    <name evidence="6" type="ORF">SPPG_09152</name>
</gene>